<keyword evidence="1" id="KW-0732">Signal</keyword>
<dbReference type="Pfam" id="PF09690">
    <property type="entry name" value="PYST-C1"/>
    <property type="match status" value="1"/>
</dbReference>
<name>A0A6V7S711_PLAVN</name>
<accession>A0A6V7S711</accession>
<evidence type="ECO:0000256" key="1">
    <source>
        <dbReference type="SAM" id="SignalP"/>
    </source>
</evidence>
<evidence type="ECO:0000313" key="4">
    <source>
        <dbReference type="Proteomes" id="UP000515308"/>
    </source>
</evidence>
<organism evidence="3 4">
    <name type="scientific">Plasmodium vinckei lentum</name>
    <dbReference type="NCBI Taxonomy" id="138297"/>
    <lineage>
        <taxon>Eukaryota</taxon>
        <taxon>Sar</taxon>
        <taxon>Alveolata</taxon>
        <taxon>Apicomplexa</taxon>
        <taxon>Aconoidasida</taxon>
        <taxon>Haemosporida</taxon>
        <taxon>Plasmodiidae</taxon>
        <taxon>Plasmodium</taxon>
        <taxon>Plasmodium (Vinckeia)</taxon>
    </lineage>
</organism>
<gene>
    <name evidence="3" type="ORF">PVLDE_1000160</name>
</gene>
<dbReference type="EMBL" id="LR865372">
    <property type="protein sequence ID" value="CAD2092947.1"/>
    <property type="molecule type" value="Genomic_DNA"/>
</dbReference>
<dbReference type="VEuPathDB" id="PlasmoDB:PVLDE_1000160"/>
<evidence type="ECO:0000313" key="3">
    <source>
        <dbReference type="EMBL" id="CAD2092947.1"/>
    </source>
</evidence>
<sequence length="97" mass="11220">MNKSIFSLVCIVLYALLSISIHCSDQKVSGLRNKFFRAIKKISGSKEKNGIEFKCETHLNNNNNNDCEYDQSKKTKKNKKNVYYQMSGRYGYWGCCC</sequence>
<dbReference type="NCBIfam" id="TIGR01601">
    <property type="entry name" value="PYST-C1"/>
    <property type="match status" value="1"/>
</dbReference>
<proteinExistence type="predicted"/>
<evidence type="ECO:0000259" key="2">
    <source>
        <dbReference type="Pfam" id="PF09690"/>
    </source>
</evidence>
<dbReference type="AlphaFoldDB" id="A0A6V7S711"/>
<reference evidence="3 4" key="1">
    <citation type="submission" date="2020-08" db="EMBL/GenBank/DDBJ databases">
        <authorList>
            <person name="Ramaprasad A."/>
        </authorList>
    </citation>
    <scope>NUCLEOTIDE SEQUENCE [LARGE SCALE GENOMIC DNA]</scope>
</reference>
<dbReference type="Proteomes" id="UP000515308">
    <property type="component" value="Chromosome PVLDE_10"/>
</dbReference>
<feature type="domain" description="PYST-C1-like N-terminal" evidence="2">
    <location>
        <begin position="27"/>
        <end position="79"/>
    </location>
</feature>
<feature type="signal peptide" evidence="1">
    <location>
        <begin position="1"/>
        <end position="23"/>
    </location>
</feature>
<dbReference type="InterPro" id="IPR006488">
    <property type="entry name" value="PYST-C1_N"/>
</dbReference>
<protein>
    <submittedName>
        <fullName evidence="3">Fam-c protein</fullName>
    </submittedName>
</protein>
<feature type="chain" id="PRO_5028033236" evidence="1">
    <location>
        <begin position="24"/>
        <end position="97"/>
    </location>
</feature>